<evidence type="ECO:0000256" key="1">
    <source>
        <dbReference type="SAM" id="SignalP"/>
    </source>
</evidence>
<feature type="chain" id="PRO_5043952501" description="Lipoprotein" evidence="1">
    <location>
        <begin position="20"/>
        <end position="140"/>
    </location>
</feature>
<dbReference type="AlphaFoldDB" id="A0AAU7CQJ0"/>
<proteinExistence type="predicted"/>
<reference evidence="2" key="1">
    <citation type="submission" date="2024-05" db="EMBL/GenBank/DDBJ databases">
        <title>Planctomycetes of the genus Singulisphaera possess chitinolytic capabilities.</title>
        <authorList>
            <person name="Ivanova A."/>
        </authorList>
    </citation>
    <scope>NUCLEOTIDE SEQUENCE</scope>
    <source>
        <strain evidence="2">Ch08T</strain>
    </source>
</reference>
<dbReference type="RefSeq" id="WP_406700444.1">
    <property type="nucleotide sequence ID" value="NZ_CP155447.1"/>
</dbReference>
<dbReference type="EMBL" id="CP155447">
    <property type="protein sequence ID" value="XBH07604.1"/>
    <property type="molecule type" value="Genomic_DNA"/>
</dbReference>
<protein>
    <recommendedName>
        <fullName evidence="3">Lipoprotein</fullName>
    </recommendedName>
</protein>
<accession>A0AAU7CQJ0</accession>
<evidence type="ECO:0000313" key="2">
    <source>
        <dbReference type="EMBL" id="XBH07604.1"/>
    </source>
</evidence>
<name>A0AAU7CQJ0_9BACT</name>
<organism evidence="2">
    <name type="scientific">Singulisphaera sp. Ch08</name>
    <dbReference type="NCBI Taxonomy" id="3120278"/>
    <lineage>
        <taxon>Bacteria</taxon>
        <taxon>Pseudomonadati</taxon>
        <taxon>Planctomycetota</taxon>
        <taxon>Planctomycetia</taxon>
        <taxon>Isosphaerales</taxon>
        <taxon>Isosphaeraceae</taxon>
        <taxon>Singulisphaera</taxon>
    </lineage>
</organism>
<evidence type="ECO:0008006" key="3">
    <source>
        <dbReference type="Google" id="ProtNLM"/>
    </source>
</evidence>
<keyword evidence="1" id="KW-0732">Signal</keyword>
<gene>
    <name evidence="2" type="ORF">V5E97_16680</name>
</gene>
<feature type="signal peptide" evidence="1">
    <location>
        <begin position="1"/>
        <end position="19"/>
    </location>
</feature>
<dbReference type="PROSITE" id="PS51257">
    <property type="entry name" value="PROKAR_LIPOPROTEIN"/>
    <property type="match status" value="1"/>
</dbReference>
<sequence length="140" mass="15012">MVRGGFRLLCGLMIGLLLAGCNSNQGQLAPEDAEQEVKRNSLVEVSELLRLYSANHNNKAPAKSTDLSTYEVGFPTGYERVKGGDVVVIWSTPFAEGASDKILAYEKAVPESGGYVLMQDGTTVKKLTADEFKSAPKAGK</sequence>